<keyword evidence="1" id="KW-0051">Antiviral defense</keyword>
<evidence type="ECO:0000313" key="4">
    <source>
        <dbReference type="EMBL" id="GAA2162036.1"/>
    </source>
</evidence>
<proteinExistence type="predicted"/>
<keyword evidence="5" id="KW-1185">Reference proteome</keyword>
<sequence length="522" mass="56257">MTDRTGRPMDRRLRVRGWLRVQTPLHVGGIALDPADALPVAVDGQGHVYVPGTGLAGALRNWMRGTDTRRGALDDLWGFVPDGVANAGNASRAVLRDAVIATSTAFNGYGLPRDPIDPVTLPTRHGVGIDRFTGAAASEFLYTRTVVPPGSYLGFEMDIESTTEHQDEDRRRLAALLAALSAEEIQLGGATRRGLGTVSLLQSPLSVHEHDLTKPSGLLAILRGRPADARLETAALPDRRALLRIRIDWEPAAPVMVRESGEGPAIGTLPLTTRLNGESLGLTLTGGSIKGALRSHAEFIERTARQVCAPNRPAANATPREHSDSFRDQLDQLPAVRNLFGAGRSRTGGAAGALTAHECVSRTRIPAKVWKALTDAPPGTDPQERPKLSKDDRKQLNDLGMDQADHVAIDRWTGGASHSRLYSVLEPHAIDWEPINLTVDLTHLGESQDAELALLLLVLRDLANRRIPLGGMVTRGFGDITVLSTTLTGGRWPDGTTLAKALEEPQLDEAWKQYLSSTEVNA</sequence>
<accession>A0ABN3ADY9</accession>
<evidence type="ECO:0000259" key="3">
    <source>
        <dbReference type="Pfam" id="PF03787"/>
    </source>
</evidence>
<dbReference type="RefSeq" id="WP_344279414.1">
    <property type="nucleotide sequence ID" value="NZ_BAAAMR010000102.1"/>
</dbReference>
<dbReference type="InterPro" id="IPR052216">
    <property type="entry name" value="CRISPR_Csm3_endoribonuclease"/>
</dbReference>
<evidence type="ECO:0000256" key="2">
    <source>
        <dbReference type="ARBA" id="ARBA00093789"/>
    </source>
</evidence>
<name>A0ABN3ADY9_9ACTN</name>
<evidence type="ECO:0000313" key="5">
    <source>
        <dbReference type="Proteomes" id="UP001501020"/>
    </source>
</evidence>
<dbReference type="PANTHER" id="PTHR35579:SF6">
    <property type="entry name" value="DUF324 DOMAIN-CONTAINING PROTEIN"/>
    <property type="match status" value="1"/>
</dbReference>
<comment type="caution">
    <text evidence="4">The sequence shown here is derived from an EMBL/GenBank/DDBJ whole genome shotgun (WGS) entry which is preliminary data.</text>
</comment>
<protein>
    <recommendedName>
        <fullName evidence="3">CRISPR type III-associated protein domain-containing protein</fullName>
    </recommendedName>
</protein>
<comment type="subunit">
    <text evidence="2">Part of the Csm effector complex that includes Cas10, Csm2, Csm3, Csm4 and Csm5.</text>
</comment>
<evidence type="ECO:0000256" key="1">
    <source>
        <dbReference type="ARBA" id="ARBA00023118"/>
    </source>
</evidence>
<feature type="domain" description="CRISPR type III-associated protein" evidence="3">
    <location>
        <begin position="285"/>
        <end position="478"/>
    </location>
</feature>
<feature type="domain" description="CRISPR type III-associated protein" evidence="3">
    <location>
        <begin position="19"/>
        <end position="199"/>
    </location>
</feature>
<dbReference type="EMBL" id="BAAAMR010000102">
    <property type="protein sequence ID" value="GAA2162036.1"/>
    <property type="molecule type" value="Genomic_DNA"/>
</dbReference>
<organism evidence="4 5">
    <name type="scientific">Actinomadura napierensis</name>
    <dbReference type="NCBI Taxonomy" id="267854"/>
    <lineage>
        <taxon>Bacteria</taxon>
        <taxon>Bacillati</taxon>
        <taxon>Actinomycetota</taxon>
        <taxon>Actinomycetes</taxon>
        <taxon>Streptosporangiales</taxon>
        <taxon>Thermomonosporaceae</taxon>
        <taxon>Actinomadura</taxon>
    </lineage>
</organism>
<dbReference type="InterPro" id="IPR005537">
    <property type="entry name" value="RAMP_III_fam"/>
</dbReference>
<dbReference type="PANTHER" id="PTHR35579">
    <property type="entry name" value="CRISPR SYSTEM CMS ENDORIBONUCLEASE CSM3"/>
    <property type="match status" value="1"/>
</dbReference>
<reference evidence="4 5" key="1">
    <citation type="journal article" date="2019" name="Int. J. Syst. Evol. Microbiol.">
        <title>The Global Catalogue of Microorganisms (GCM) 10K type strain sequencing project: providing services to taxonomists for standard genome sequencing and annotation.</title>
        <authorList>
            <consortium name="The Broad Institute Genomics Platform"/>
            <consortium name="The Broad Institute Genome Sequencing Center for Infectious Disease"/>
            <person name="Wu L."/>
            <person name="Ma J."/>
        </authorList>
    </citation>
    <scope>NUCLEOTIDE SEQUENCE [LARGE SCALE GENOMIC DNA]</scope>
    <source>
        <strain evidence="4 5">JCM 13850</strain>
    </source>
</reference>
<dbReference type="CDD" id="cd09726">
    <property type="entry name" value="RAMP_I_III"/>
    <property type="match status" value="1"/>
</dbReference>
<dbReference type="Proteomes" id="UP001501020">
    <property type="component" value="Unassembled WGS sequence"/>
</dbReference>
<dbReference type="Pfam" id="PF03787">
    <property type="entry name" value="RAMPs"/>
    <property type="match status" value="2"/>
</dbReference>
<gene>
    <name evidence="4" type="ORF">GCM10009727_76970</name>
</gene>